<dbReference type="InterPro" id="IPR036869">
    <property type="entry name" value="J_dom_sf"/>
</dbReference>
<comment type="caution">
    <text evidence="3">The sequence shown here is derived from an EMBL/GenBank/DDBJ whole genome shotgun (WGS) entry which is preliminary data.</text>
</comment>
<evidence type="ECO:0000313" key="4">
    <source>
        <dbReference type="Proteomes" id="UP001153076"/>
    </source>
</evidence>
<dbReference type="SUPFAM" id="SSF46565">
    <property type="entry name" value="Chaperone J-domain"/>
    <property type="match status" value="1"/>
</dbReference>
<dbReference type="GO" id="GO:0005737">
    <property type="term" value="C:cytoplasm"/>
    <property type="evidence" value="ECO:0007669"/>
    <property type="project" value="TreeGrafter"/>
</dbReference>
<evidence type="ECO:0000313" key="3">
    <source>
        <dbReference type="EMBL" id="KAJ8448564.1"/>
    </source>
</evidence>
<evidence type="ECO:0000256" key="1">
    <source>
        <dbReference type="SAM" id="Phobius"/>
    </source>
</evidence>
<dbReference type="Pfam" id="PF00226">
    <property type="entry name" value="DnaJ"/>
    <property type="match status" value="1"/>
</dbReference>
<dbReference type="EMBL" id="JAKOGI010000029">
    <property type="protein sequence ID" value="KAJ8448564.1"/>
    <property type="molecule type" value="Genomic_DNA"/>
</dbReference>
<dbReference type="PROSITE" id="PS50076">
    <property type="entry name" value="DNAJ_2"/>
    <property type="match status" value="1"/>
</dbReference>
<dbReference type="PANTHER" id="PTHR43096">
    <property type="entry name" value="DNAJ HOMOLOG 1, MITOCHONDRIAL-RELATED"/>
    <property type="match status" value="1"/>
</dbReference>
<gene>
    <name evidence="3" type="ORF">Cgig2_012208</name>
</gene>
<accession>A0A9Q1KRV5</accession>
<dbReference type="GO" id="GO:0042026">
    <property type="term" value="P:protein refolding"/>
    <property type="evidence" value="ECO:0007669"/>
    <property type="project" value="TreeGrafter"/>
</dbReference>
<organism evidence="3 4">
    <name type="scientific">Carnegiea gigantea</name>
    <dbReference type="NCBI Taxonomy" id="171969"/>
    <lineage>
        <taxon>Eukaryota</taxon>
        <taxon>Viridiplantae</taxon>
        <taxon>Streptophyta</taxon>
        <taxon>Embryophyta</taxon>
        <taxon>Tracheophyta</taxon>
        <taxon>Spermatophyta</taxon>
        <taxon>Magnoliopsida</taxon>
        <taxon>eudicotyledons</taxon>
        <taxon>Gunneridae</taxon>
        <taxon>Pentapetalae</taxon>
        <taxon>Caryophyllales</taxon>
        <taxon>Cactineae</taxon>
        <taxon>Cactaceae</taxon>
        <taxon>Cactoideae</taxon>
        <taxon>Echinocereeae</taxon>
        <taxon>Carnegiea</taxon>
    </lineage>
</organism>
<keyword evidence="4" id="KW-1185">Reference proteome</keyword>
<keyword evidence="1" id="KW-1133">Transmembrane helix</keyword>
<dbReference type="AlphaFoldDB" id="A0A9Q1KRV5"/>
<feature type="transmembrane region" description="Helical" evidence="1">
    <location>
        <begin position="233"/>
        <end position="256"/>
    </location>
</feature>
<protein>
    <recommendedName>
        <fullName evidence="2">J domain-containing protein</fullName>
    </recommendedName>
</protein>
<keyword evidence="1" id="KW-0812">Transmembrane</keyword>
<reference evidence="3" key="1">
    <citation type="submission" date="2022-04" db="EMBL/GenBank/DDBJ databases">
        <title>Carnegiea gigantea Genome sequencing and assembly v2.</title>
        <authorList>
            <person name="Copetti D."/>
            <person name="Sanderson M.J."/>
            <person name="Burquez A."/>
            <person name="Wojciechowski M.F."/>
        </authorList>
    </citation>
    <scope>NUCLEOTIDE SEQUENCE</scope>
    <source>
        <strain evidence="3">SGP5-SGP5p</strain>
        <tissue evidence="3">Aerial part</tissue>
    </source>
</reference>
<dbReference type="PANTHER" id="PTHR43096:SF58">
    <property type="entry name" value="CHAPERONE DNAJ-DOMAIN SUPERFAMILY PROTEIN"/>
    <property type="match status" value="1"/>
</dbReference>
<dbReference type="Gene3D" id="1.10.287.110">
    <property type="entry name" value="DnaJ domain"/>
    <property type="match status" value="1"/>
</dbReference>
<dbReference type="InterPro" id="IPR001623">
    <property type="entry name" value="DnaJ_domain"/>
</dbReference>
<dbReference type="PROSITE" id="PS00636">
    <property type="entry name" value="DNAJ_1"/>
    <property type="match status" value="1"/>
</dbReference>
<dbReference type="PRINTS" id="PR00625">
    <property type="entry name" value="JDOMAIN"/>
</dbReference>
<dbReference type="PROSITE" id="PS51257">
    <property type="entry name" value="PROKAR_LIPOPROTEIN"/>
    <property type="match status" value="1"/>
</dbReference>
<name>A0A9Q1KRV5_9CARY</name>
<dbReference type="SMART" id="SM00271">
    <property type="entry name" value="DnaJ"/>
    <property type="match status" value="1"/>
</dbReference>
<sequence>MFRQLAAGPTSSGGLLVATACLWDPFGRQRWWSRRGVFWVSAALDSHKQNPYAVLGVSRSASISDIKKAYRVLARKWHPDVNKDSRAGEVFKSIHFAYQVLSNEVTRGQYDRALKADEYASGASTRRNIYYDSEVEDEIKRHRWSHLRRKRQKDRYRQWYYDGGENFSSYTESAEESEDKTSVEERGSFIEVLQSTFLSLFLMQTFGCQLSLMFSSLTAFLDRKLDGGYKLGYFIAWVLGGRGGVLLSLCLLYASWACGKSSSSTVSLVNVTLNCVHRAINLTTSVPALLNRGQNEALVVHFVPPSPLEPALEVDKETFHLAKKIHEDDDPDVMENSLLPASMGVSWKGIDLVYPFCYVRVDPYPVHRVDPYPVQGFLMFMARLVVLYYV</sequence>
<proteinExistence type="predicted"/>
<dbReference type="CDD" id="cd06257">
    <property type="entry name" value="DnaJ"/>
    <property type="match status" value="1"/>
</dbReference>
<feature type="transmembrane region" description="Helical" evidence="1">
    <location>
        <begin position="197"/>
        <end position="221"/>
    </location>
</feature>
<dbReference type="Proteomes" id="UP001153076">
    <property type="component" value="Unassembled WGS sequence"/>
</dbReference>
<dbReference type="GO" id="GO:0051082">
    <property type="term" value="F:unfolded protein binding"/>
    <property type="evidence" value="ECO:0007669"/>
    <property type="project" value="TreeGrafter"/>
</dbReference>
<keyword evidence="1" id="KW-0472">Membrane</keyword>
<evidence type="ECO:0000259" key="2">
    <source>
        <dbReference type="PROSITE" id="PS50076"/>
    </source>
</evidence>
<feature type="domain" description="J" evidence="2">
    <location>
        <begin position="50"/>
        <end position="114"/>
    </location>
</feature>
<dbReference type="OrthoDB" id="376357at2759"/>
<dbReference type="InterPro" id="IPR018253">
    <property type="entry name" value="DnaJ_domain_CS"/>
</dbReference>